<protein>
    <recommendedName>
        <fullName evidence="3">Tail completion protein</fullName>
    </recommendedName>
</protein>
<organism evidence="2">
    <name type="scientific">uncultured Caudovirales phage</name>
    <dbReference type="NCBI Taxonomy" id="2100421"/>
    <lineage>
        <taxon>Viruses</taxon>
        <taxon>Duplodnaviria</taxon>
        <taxon>Heunggongvirae</taxon>
        <taxon>Uroviricota</taxon>
        <taxon>Caudoviricetes</taxon>
        <taxon>Peduoviridae</taxon>
        <taxon>Maltschvirus</taxon>
        <taxon>Maltschvirus maltsch</taxon>
    </lineage>
</organism>
<sequence length="137" mass="14492">MASVAAVASGLQARLATVSGLRTTNYQPEQLNPPFAYPALNSITYNRTMGGGSSVSTMDFTCHVVVGRWVDRVAHTNLDAYLSPNGASSIKLALEGDKTLGGACSDLVVNSSANISALEQDDAEYLQISFQVTVYTQ</sequence>
<evidence type="ECO:0000313" key="2">
    <source>
        <dbReference type="EMBL" id="CAB4190933.1"/>
    </source>
</evidence>
<evidence type="ECO:0000313" key="1">
    <source>
        <dbReference type="EMBL" id="CAB4134979.1"/>
    </source>
</evidence>
<proteinExistence type="predicted"/>
<evidence type="ECO:0008006" key="3">
    <source>
        <dbReference type="Google" id="ProtNLM"/>
    </source>
</evidence>
<dbReference type="EMBL" id="LR796291">
    <property type="protein sequence ID" value="CAB4134979.1"/>
    <property type="molecule type" value="Genomic_DNA"/>
</dbReference>
<gene>
    <name evidence="2" type="ORF">UFOVP1226_4</name>
    <name evidence="1" type="ORF">UFOVP278_38</name>
</gene>
<name>A0A6J5R2G7_9CAUD</name>
<reference evidence="2" key="1">
    <citation type="submission" date="2020-05" db="EMBL/GenBank/DDBJ databases">
        <authorList>
            <person name="Chiriac C."/>
            <person name="Salcher M."/>
            <person name="Ghai R."/>
            <person name="Kavagutti S V."/>
        </authorList>
    </citation>
    <scope>NUCLEOTIDE SEQUENCE</scope>
</reference>
<dbReference type="EMBL" id="LR797174">
    <property type="protein sequence ID" value="CAB4190933.1"/>
    <property type="molecule type" value="Genomic_DNA"/>
</dbReference>
<accession>A0A6J5R2G7</accession>